<keyword evidence="1" id="KW-0812">Transmembrane</keyword>
<gene>
    <name evidence="2" type="ORF">AXFE_29560</name>
</gene>
<feature type="transmembrane region" description="Helical" evidence="1">
    <location>
        <begin position="6"/>
        <end position="22"/>
    </location>
</feature>
<evidence type="ECO:0000256" key="1">
    <source>
        <dbReference type="SAM" id="Phobius"/>
    </source>
</evidence>
<feature type="transmembrane region" description="Helical" evidence="1">
    <location>
        <begin position="66"/>
        <end position="87"/>
    </location>
</feature>
<accession>A0A0D8HE74</accession>
<organism evidence="2 3">
    <name type="scientific">Acidithrix ferrooxidans</name>
    <dbReference type="NCBI Taxonomy" id="1280514"/>
    <lineage>
        <taxon>Bacteria</taxon>
        <taxon>Bacillati</taxon>
        <taxon>Actinomycetota</taxon>
        <taxon>Acidimicrobiia</taxon>
        <taxon>Acidimicrobiales</taxon>
        <taxon>Acidimicrobiaceae</taxon>
        <taxon>Acidithrix</taxon>
    </lineage>
</organism>
<protein>
    <submittedName>
        <fullName evidence="2">Uncharacterized protein</fullName>
    </submittedName>
</protein>
<keyword evidence="1" id="KW-0472">Membrane</keyword>
<reference evidence="2 3" key="1">
    <citation type="submission" date="2015-01" db="EMBL/GenBank/DDBJ databases">
        <title>Draft genome of the acidophilic iron oxidizer Acidithrix ferrooxidans strain Py-F3.</title>
        <authorList>
            <person name="Poehlein A."/>
            <person name="Eisen S."/>
            <person name="Schloemann M."/>
            <person name="Johnson B.D."/>
            <person name="Daniel R."/>
            <person name="Muehling M."/>
        </authorList>
    </citation>
    <scope>NUCLEOTIDE SEQUENCE [LARGE SCALE GENOMIC DNA]</scope>
    <source>
        <strain evidence="2 3">Py-F3</strain>
    </source>
</reference>
<evidence type="ECO:0000313" key="2">
    <source>
        <dbReference type="EMBL" id="KJF16189.1"/>
    </source>
</evidence>
<sequence length="224" mass="23554">MVELISAIVATLVGVIFALSTYERWLNKKKIHELAWASSLSMFAIAAFALALGAAGSWNHLLFKVFYLFGAILNVPFLALGTVYLQFGEKIGNKVAKVLVLLAFLVTGMMISAPFLAPLPLHHLAQGSKVFSVLPRLFAGVGSGVGATVVFVGAIASFFRTNTLRFKVSNALIAIGTAVTGASGLLNSLANAMTAFSITLVIGITIIYFGFIAATTAKVPAKVS</sequence>
<feature type="transmembrane region" description="Helical" evidence="1">
    <location>
        <begin position="99"/>
        <end position="117"/>
    </location>
</feature>
<feature type="transmembrane region" description="Helical" evidence="1">
    <location>
        <begin position="34"/>
        <end position="54"/>
    </location>
</feature>
<evidence type="ECO:0000313" key="3">
    <source>
        <dbReference type="Proteomes" id="UP000032360"/>
    </source>
</evidence>
<dbReference type="STRING" id="1280514.AXFE_29560"/>
<keyword evidence="3" id="KW-1185">Reference proteome</keyword>
<keyword evidence="1" id="KW-1133">Transmembrane helix</keyword>
<dbReference type="AlphaFoldDB" id="A0A0D8HE74"/>
<feature type="transmembrane region" description="Helical" evidence="1">
    <location>
        <begin position="171"/>
        <end position="190"/>
    </location>
</feature>
<feature type="transmembrane region" description="Helical" evidence="1">
    <location>
        <begin position="196"/>
        <end position="217"/>
    </location>
</feature>
<dbReference type="EMBL" id="JXYS01000094">
    <property type="protein sequence ID" value="KJF16189.1"/>
    <property type="molecule type" value="Genomic_DNA"/>
</dbReference>
<comment type="caution">
    <text evidence="2">The sequence shown here is derived from an EMBL/GenBank/DDBJ whole genome shotgun (WGS) entry which is preliminary data.</text>
</comment>
<dbReference type="PATRIC" id="fig|1280514.3.peg.3911"/>
<dbReference type="Proteomes" id="UP000032360">
    <property type="component" value="Unassembled WGS sequence"/>
</dbReference>
<proteinExistence type="predicted"/>
<feature type="transmembrane region" description="Helical" evidence="1">
    <location>
        <begin position="137"/>
        <end position="159"/>
    </location>
</feature>
<name>A0A0D8HE74_9ACTN</name>